<dbReference type="Pfam" id="PF01494">
    <property type="entry name" value="FAD_binding_3"/>
    <property type="match status" value="1"/>
</dbReference>
<accession>E1Z7R8</accession>
<dbReference type="GO" id="GO:0006744">
    <property type="term" value="P:ubiquinone biosynthetic process"/>
    <property type="evidence" value="ECO:0007669"/>
    <property type="project" value="TreeGrafter"/>
</dbReference>
<dbReference type="Gene3D" id="3.50.50.60">
    <property type="entry name" value="FAD/NAD(P)-binding domain"/>
    <property type="match status" value="1"/>
</dbReference>
<feature type="signal peptide" evidence="4">
    <location>
        <begin position="1"/>
        <end position="21"/>
    </location>
</feature>
<dbReference type="InParanoid" id="E1Z7R8"/>
<sequence length="726" mass="75368">MAARRAAAPVWRALGCGAAAACSSHLSVLELFGAAAAASRLLSTAAAGGTEPAPPGGPAAQEGGGDSAPVVIAGGGPTGLTTALLLAKLGVPSVVLERSRALTDHPQAHFINMRCMEVLRGLGDPNLASQVVARMPPLQQWRRFVYCTGLGGEVLGMVDHFKGQTSPYQPAISPEPVGHLAQHRLLPLLVEAVRQQPAIDLRMGHSVRSFTQSAEGVSVVVDAAPDGNGGGGNIYRLAGQYLAACDGARGGLRQQLGIGMGGPGAIQHLINIHFLSPQLGAMLRGRGREGMLYFVFNRDVIAVVVAHNLEEGEFVAQARGAALRFAVPYFPPLQSGADFTPARCAEIVRQVARQADLALQVRTIRAWTMAGRVAHAYSSGRAFLVGDAAHAFPPSGAFGMNTGVCDAHNLAWKLAAVLEGRAGAALLDSYTVERKAVGTANMLLSVANFNEALRVPQILGLDYKAANLLSDVLAAPVLAWLPPDVRRTVLEATMSVGKAAASPIRRLRRSELAAVFDHGETLRLQFPKEDLGYVYAAGAVCHSPGDAAALADYQRPKPRDAPYTPTTLVGARLPHVPITVQQPGRLLSGGGSSQHVSSTIDLPAAAGTALLLLLSESQQQAAWEAAAAAAERATGVPVLPVVVAQTRAGTSSNRAATGSSQGTTVVLDGGDGAWLCLRGVAPDGALLVRPDGHIAWRAASSGQGQQQLAAGLERAVRVVMAKPQRG</sequence>
<dbReference type="Proteomes" id="UP000008141">
    <property type="component" value="Unassembled WGS sequence"/>
</dbReference>
<keyword evidence="4" id="KW-0732">Signal</keyword>
<dbReference type="KEGG" id="cvr:CHLNCDRAFT_142096"/>
<feature type="chain" id="PRO_5003155923" description="FAD-binding domain-containing protein" evidence="4">
    <location>
        <begin position="22"/>
        <end position="726"/>
    </location>
</feature>
<dbReference type="STRING" id="554065.E1Z7R8"/>
<dbReference type="SUPFAM" id="SSF51905">
    <property type="entry name" value="FAD/NAD(P)-binding domain"/>
    <property type="match status" value="1"/>
</dbReference>
<dbReference type="PANTHER" id="PTHR43004:SF6">
    <property type="entry name" value="FAD_NAD(P)-BINDING OXIDOREDUCTASE FAMILY PROTEIN"/>
    <property type="match status" value="1"/>
</dbReference>
<dbReference type="InterPro" id="IPR036188">
    <property type="entry name" value="FAD/NAD-bd_sf"/>
</dbReference>
<dbReference type="OrthoDB" id="1716816at2759"/>
<dbReference type="RefSeq" id="XP_005850321.1">
    <property type="nucleotide sequence ID" value="XM_005850259.1"/>
</dbReference>
<keyword evidence="1" id="KW-0285">Flavoprotein</keyword>
<dbReference type="GO" id="GO:0016709">
    <property type="term" value="F:oxidoreductase activity, acting on paired donors, with incorporation or reduction of molecular oxygen, NAD(P)H as one donor, and incorporation of one atom of oxygen"/>
    <property type="evidence" value="ECO:0007669"/>
    <property type="project" value="UniProtKB-ARBA"/>
</dbReference>
<evidence type="ECO:0000256" key="4">
    <source>
        <dbReference type="SAM" id="SignalP"/>
    </source>
</evidence>
<dbReference type="InterPro" id="IPR050641">
    <property type="entry name" value="RIFMO-like"/>
</dbReference>
<protein>
    <recommendedName>
        <fullName evidence="5">FAD-binding domain-containing protein</fullName>
    </recommendedName>
</protein>
<dbReference type="AlphaFoldDB" id="E1Z7R8"/>
<dbReference type="Gene3D" id="3.30.9.10">
    <property type="entry name" value="D-Amino Acid Oxidase, subunit A, domain 2"/>
    <property type="match status" value="1"/>
</dbReference>
<dbReference type="EMBL" id="GL433838">
    <property type="protein sequence ID" value="EFN58219.1"/>
    <property type="molecule type" value="Genomic_DNA"/>
</dbReference>
<keyword evidence="7" id="KW-1185">Reference proteome</keyword>
<organism evidence="7">
    <name type="scientific">Chlorella variabilis</name>
    <name type="common">Green alga</name>
    <dbReference type="NCBI Taxonomy" id="554065"/>
    <lineage>
        <taxon>Eukaryota</taxon>
        <taxon>Viridiplantae</taxon>
        <taxon>Chlorophyta</taxon>
        <taxon>core chlorophytes</taxon>
        <taxon>Trebouxiophyceae</taxon>
        <taxon>Chlorellales</taxon>
        <taxon>Chlorellaceae</taxon>
        <taxon>Chlorella clade</taxon>
        <taxon>Chlorella</taxon>
    </lineage>
</organism>
<dbReference type="eggNOG" id="KOG3855">
    <property type="taxonomic scope" value="Eukaryota"/>
</dbReference>
<reference evidence="6 7" key="1">
    <citation type="journal article" date="2010" name="Plant Cell">
        <title>The Chlorella variabilis NC64A genome reveals adaptation to photosymbiosis, coevolution with viruses, and cryptic sex.</title>
        <authorList>
            <person name="Blanc G."/>
            <person name="Duncan G."/>
            <person name="Agarkova I."/>
            <person name="Borodovsky M."/>
            <person name="Gurnon J."/>
            <person name="Kuo A."/>
            <person name="Lindquist E."/>
            <person name="Lucas S."/>
            <person name="Pangilinan J."/>
            <person name="Polle J."/>
            <person name="Salamov A."/>
            <person name="Terry A."/>
            <person name="Yamada T."/>
            <person name="Dunigan D.D."/>
            <person name="Grigoriev I.V."/>
            <person name="Claverie J.M."/>
            <person name="Van Etten J.L."/>
        </authorList>
    </citation>
    <scope>NUCLEOTIDE SEQUENCE [LARGE SCALE GENOMIC DNA]</scope>
    <source>
        <strain evidence="6 7">NC64A</strain>
    </source>
</reference>
<evidence type="ECO:0000313" key="7">
    <source>
        <dbReference type="Proteomes" id="UP000008141"/>
    </source>
</evidence>
<evidence type="ECO:0000256" key="3">
    <source>
        <dbReference type="SAM" id="MobiDB-lite"/>
    </source>
</evidence>
<name>E1Z7R8_CHLVA</name>
<dbReference type="OMA" id="HMQHTRW"/>
<proteinExistence type="predicted"/>
<dbReference type="GO" id="GO:0071949">
    <property type="term" value="F:FAD binding"/>
    <property type="evidence" value="ECO:0007669"/>
    <property type="project" value="InterPro"/>
</dbReference>
<gene>
    <name evidence="6" type="ORF">CHLNCDRAFT_142096</name>
</gene>
<evidence type="ECO:0000256" key="1">
    <source>
        <dbReference type="ARBA" id="ARBA00022630"/>
    </source>
</evidence>
<keyword evidence="2" id="KW-0274">FAD</keyword>
<dbReference type="Gene3D" id="3.40.30.120">
    <property type="match status" value="1"/>
</dbReference>
<evidence type="ECO:0000256" key="2">
    <source>
        <dbReference type="ARBA" id="ARBA00022827"/>
    </source>
</evidence>
<evidence type="ECO:0000313" key="6">
    <source>
        <dbReference type="EMBL" id="EFN58219.1"/>
    </source>
</evidence>
<dbReference type="PANTHER" id="PTHR43004">
    <property type="entry name" value="TRK SYSTEM POTASSIUM UPTAKE PROTEIN"/>
    <property type="match status" value="1"/>
</dbReference>
<dbReference type="FunCoup" id="E1Z7R8">
    <property type="interactions" value="8"/>
</dbReference>
<feature type="region of interest" description="Disordered" evidence="3">
    <location>
        <begin position="47"/>
        <end position="72"/>
    </location>
</feature>
<dbReference type="InterPro" id="IPR002938">
    <property type="entry name" value="FAD-bd"/>
</dbReference>
<feature type="domain" description="FAD-binding" evidence="5">
    <location>
        <begin position="68"/>
        <end position="442"/>
    </location>
</feature>
<dbReference type="Pfam" id="PF21274">
    <property type="entry name" value="Rng_hyd_C"/>
    <property type="match status" value="1"/>
</dbReference>
<dbReference type="GO" id="GO:0005739">
    <property type="term" value="C:mitochondrion"/>
    <property type="evidence" value="ECO:0007669"/>
    <property type="project" value="TreeGrafter"/>
</dbReference>
<dbReference type="GeneID" id="17357334"/>
<evidence type="ECO:0000259" key="5">
    <source>
        <dbReference type="Pfam" id="PF01494"/>
    </source>
</evidence>
<dbReference type="PRINTS" id="PR00420">
    <property type="entry name" value="RNGMNOXGNASE"/>
</dbReference>